<proteinExistence type="predicted"/>
<accession>M5EN70</accession>
<protein>
    <submittedName>
        <fullName evidence="1">Glutathione-dependent formaldehyde-activating GFA</fullName>
    </submittedName>
</protein>
<name>M5EN70_9HYPH</name>
<evidence type="ECO:0000313" key="2">
    <source>
        <dbReference type="Proteomes" id="UP000012062"/>
    </source>
</evidence>
<dbReference type="Proteomes" id="UP000012062">
    <property type="component" value="Unassembled WGS sequence"/>
</dbReference>
<evidence type="ECO:0000313" key="1">
    <source>
        <dbReference type="EMBL" id="CCV05630.1"/>
    </source>
</evidence>
<organism evidence="1 2">
    <name type="scientific">Mesorhizobium metallidurans STM 2683</name>
    <dbReference type="NCBI Taxonomy" id="1297569"/>
    <lineage>
        <taxon>Bacteria</taxon>
        <taxon>Pseudomonadati</taxon>
        <taxon>Pseudomonadota</taxon>
        <taxon>Alphaproteobacteria</taxon>
        <taxon>Hyphomicrobiales</taxon>
        <taxon>Phyllobacteriaceae</taxon>
        <taxon>Mesorhizobium</taxon>
    </lineage>
</organism>
<sequence>MPRAIGKPLTISIGYSPSGIRWVGAETKTFSTVASYDPFCSSCGTSIGYTDEDSKVKLISIGFIDAHEEFVPQASRLGPAVALIAMGDGMPRVDGYICTRNLSIGNPRAAKSGSSTCSSSGGT</sequence>
<dbReference type="AlphaFoldDB" id="M5EN70"/>
<reference evidence="1 2" key="1">
    <citation type="submission" date="2013-02" db="EMBL/GenBank/DDBJ databases">
        <authorList>
            <person name="Genoscope - CEA"/>
        </authorList>
    </citation>
    <scope>NUCLEOTIDE SEQUENCE [LARGE SCALE GENOMIC DNA]</scope>
    <source>
        <strain evidence="1 2">STM 2683</strain>
    </source>
</reference>
<comment type="caution">
    <text evidence="1">The sequence shown here is derived from an EMBL/GenBank/DDBJ whole genome shotgun (WGS) entry which is preliminary data.</text>
</comment>
<keyword evidence="2" id="KW-1185">Reference proteome</keyword>
<gene>
    <name evidence="1" type="ORF">MESS2_1620005</name>
</gene>
<dbReference type="SUPFAM" id="SSF51316">
    <property type="entry name" value="Mss4-like"/>
    <property type="match status" value="1"/>
</dbReference>
<dbReference type="EMBL" id="CAUM01000071">
    <property type="protein sequence ID" value="CCV05630.1"/>
    <property type="molecule type" value="Genomic_DNA"/>
</dbReference>
<dbReference type="InterPro" id="IPR011057">
    <property type="entry name" value="Mss4-like_sf"/>
</dbReference>